<feature type="transmembrane region" description="Helical" evidence="3">
    <location>
        <begin position="21"/>
        <end position="42"/>
    </location>
</feature>
<keyword evidence="6" id="KW-1185">Reference proteome</keyword>
<dbReference type="InterPro" id="IPR028082">
    <property type="entry name" value="Peripla_BP_I"/>
</dbReference>
<proteinExistence type="inferred from homology"/>
<dbReference type="RefSeq" id="WP_075764528.1">
    <property type="nucleotide sequence ID" value="NZ_MJIL01000075.1"/>
</dbReference>
<dbReference type="STRING" id="1903952.BIT28_22990"/>
<organism evidence="5 6">
    <name type="scientific">Photobacterium proteolyticum</name>
    <dbReference type="NCBI Taxonomy" id="1903952"/>
    <lineage>
        <taxon>Bacteria</taxon>
        <taxon>Pseudomonadati</taxon>
        <taxon>Pseudomonadota</taxon>
        <taxon>Gammaproteobacteria</taxon>
        <taxon>Vibrionales</taxon>
        <taxon>Vibrionaceae</taxon>
        <taxon>Photobacterium</taxon>
    </lineage>
</organism>
<name>A0A1Q9GLR6_9GAMM</name>
<evidence type="ECO:0000256" key="3">
    <source>
        <dbReference type="SAM" id="Phobius"/>
    </source>
</evidence>
<reference evidence="5 6" key="1">
    <citation type="submission" date="2016-09" db="EMBL/GenBank/DDBJ databases">
        <title>Photobacterium proteolyticum sp. nov. a protease producing bacterium isolated from ocean sediments of Laizhou Bay.</title>
        <authorList>
            <person name="Li Y."/>
        </authorList>
    </citation>
    <scope>NUCLEOTIDE SEQUENCE [LARGE SCALE GENOMIC DNA]</scope>
    <source>
        <strain evidence="5 6">13-12</strain>
    </source>
</reference>
<evidence type="ECO:0000259" key="4">
    <source>
        <dbReference type="Pfam" id="PF13458"/>
    </source>
</evidence>
<dbReference type="Proteomes" id="UP000186905">
    <property type="component" value="Unassembled WGS sequence"/>
</dbReference>
<dbReference type="Pfam" id="PF13458">
    <property type="entry name" value="Peripla_BP_6"/>
    <property type="match status" value="1"/>
</dbReference>
<evidence type="ECO:0000313" key="6">
    <source>
        <dbReference type="Proteomes" id="UP000186905"/>
    </source>
</evidence>
<dbReference type="Gene3D" id="3.40.50.2300">
    <property type="match status" value="2"/>
</dbReference>
<keyword evidence="3" id="KW-0812">Transmembrane</keyword>
<dbReference type="SUPFAM" id="SSF53822">
    <property type="entry name" value="Periplasmic binding protein-like I"/>
    <property type="match status" value="1"/>
</dbReference>
<keyword evidence="3" id="KW-0472">Membrane</keyword>
<dbReference type="AlphaFoldDB" id="A0A1Q9GLR6"/>
<dbReference type="EMBL" id="MJIL01000075">
    <property type="protein sequence ID" value="OLQ75500.1"/>
    <property type="molecule type" value="Genomic_DNA"/>
</dbReference>
<evidence type="ECO:0000313" key="5">
    <source>
        <dbReference type="EMBL" id="OLQ75500.1"/>
    </source>
</evidence>
<dbReference type="InterPro" id="IPR051010">
    <property type="entry name" value="BCAA_transport"/>
</dbReference>
<dbReference type="PANTHER" id="PTHR30483">
    <property type="entry name" value="LEUCINE-SPECIFIC-BINDING PROTEIN"/>
    <property type="match status" value="1"/>
</dbReference>
<feature type="domain" description="Leucine-binding protein" evidence="4">
    <location>
        <begin position="57"/>
        <end position="397"/>
    </location>
</feature>
<evidence type="ECO:0000256" key="1">
    <source>
        <dbReference type="ARBA" id="ARBA00010062"/>
    </source>
</evidence>
<dbReference type="PROSITE" id="PS51318">
    <property type="entry name" value="TAT"/>
    <property type="match status" value="1"/>
</dbReference>
<accession>A0A1Q9GLR6</accession>
<evidence type="ECO:0000256" key="2">
    <source>
        <dbReference type="ARBA" id="ARBA00022729"/>
    </source>
</evidence>
<keyword evidence="2" id="KW-0732">Signal</keyword>
<comment type="similarity">
    <text evidence="1">Belongs to the leucine-binding protein family.</text>
</comment>
<sequence length="450" mass="49701">MKNLKQSNTQARFSPLNRRQFIHTASMLGAAGTLSVYAPGVLGTRDAADIPQNSDLPLKLGVCGPFSGPAKQTGDAIRQGVLMALEDALAAGEAPVTINGELHDIEVIWVDSQSSPEIAVKATTEAIQQQGVKLMVGGWHSSVALALMDITADLNTIHLGHLGASQYIAAKINDDPQRYRGWFKGWPSPPKLAGLYGAPLKYLLEHGLWQPANRRAAILVEDSAFGRGWGEALMLSLKEAGFNPLPFDTAALDQTEFRQLINKYKSEQVSLVAMTSTGDVAVSSFVKQFKELGVKALLLGHGLRWLSNWHEMTGDAANYVVAMDSAMPIALWQRWWVRRFKTKYGKEPTIPAAGFHYDYTRMAIKALNTANSLDFDTLTTIIRQLPYKGVWNYYQFSSAPGPNALSANEVMTGPFMKGFYLPMVQLFDGQAKIIWPIKYAEQRFRQPPWI</sequence>
<comment type="caution">
    <text evidence="5">The sequence shown here is derived from an EMBL/GenBank/DDBJ whole genome shotgun (WGS) entry which is preliminary data.</text>
</comment>
<dbReference type="InterPro" id="IPR006311">
    <property type="entry name" value="TAT_signal"/>
</dbReference>
<dbReference type="InterPro" id="IPR028081">
    <property type="entry name" value="Leu-bd"/>
</dbReference>
<gene>
    <name evidence="5" type="ORF">BIT28_22990</name>
</gene>
<protein>
    <submittedName>
        <fullName evidence="5">Branched-chain amino acid ABC transporter</fullName>
    </submittedName>
</protein>
<keyword evidence="3" id="KW-1133">Transmembrane helix</keyword>
<dbReference type="PANTHER" id="PTHR30483:SF6">
    <property type="entry name" value="PERIPLASMIC BINDING PROTEIN OF ABC TRANSPORTER FOR NATURAL AMINO ACIDS"/>
    <property type="match status" value="1"/>
</dbReference>